<dbReference type="CDD" id="cd01646">
    <property type="entry name" value="RT_Bac_retron_I"/>
    <property type="match status" value="1"/>
</dbReference>
<proteinExistence type="inferred from homology"/>
<sequence length="448" mass="51787">MDQSFSIKNLNKLLKADREKGGDLEERYIPTAFAIRVKLYKLNKLRSFARYRLRTGKTTLAFYEKRMSRLTTVIEKRKSQHVTLIESELERVSKAVSSKDFRIIITLLPAPIGGKNVYGAGNCLDQILAMRFVQQALKTLYELRMPPRDILVSQIKSLALDGVPKYIIRSDVESFYESVRHKELLDGIHQAPELSVLIKRILTRLMKDYVVVSGDVNGLPRGIGISAYLSEIYLSSIDAEIKRQEDIFYYARYVDDMILMYAPQRKELADQYLSTLSKILETKGLKFNDKTKVIDLLIEQKGKFDYLGYTFDVSKSSPAVRLSQRKIDKYRSRIDKAFSDYASKSLFIPEKSERELMLRCLFLTGNMRLFNRKSNAFIGVYFSNKFITETTQLSGLDNYYINKIKSITSPSLSRKLSKLSFAQGFKDKLFRNFDPKQLSELSRGWKHV</sequence>
<gene>
    <name evidence="3" type="ORF">IZU98_01135</name>
</gene>
<dbReference type="PANTHER" id="PTHR34047:SF8">
    <property type="entry name" value="PROTEIN YKFC"/>
    <property type="match status" value="1"/>
</dbReference>
<dbReference type="SUPFAM" id="SSF56672">
    <property type="entry name" value="DNA/RNA polymerases"/>
    <property type="match status" value="1"/>
</dbReference>
<comment type="similarity">
    <text evidence="1">Belongs to the bacterial reverse transcriptase family.</text>
</comment>
<dbReference type="AlphaFoldDB" id="A0A7S9LHX5"/>
<dbReference type="Pfam" id="PF00078">
    <property type="entry name" value="RVT_1"/>
    <property type="match status" value="1"/>
</dbReference>
<evidence type="ECO:0000313" key="3">
    <source>
        <dbReference type="EMBL" id="QPH49369.1"/>
    </source>
</evidence>
<dbReference type="GO" id="GO:0003964">
    <property type="term" value="F:RNA-directed DNA polymerase activity"/>
    <property type="evidence" value="ECO:0007669"/>
    <property type="project" value="UniProtKB-KW"/>
</dbReference>
<dbReference type="EMBL" id="CP064946">
    <property type="protein sequence ID" value="QPH49369.1"/>
    <property type="molecule type" value="Genomic_DNA"/>
</dbReference>
<name>A0A7S9LHX5_9PSED</name>
<dbReference type="Proteomes" id="UP000594430">
    <property type="component" value="Chromosome"/>
</dbReference>
<accession>A0A7S9LHX5</accession>
<keyword evidence="3" id="KW-0548">Nucleotidyltransferase</keyword>
<dbReference type="InterPro" id="IPR051083">
    <property type="entry name" value="GrpII_Intron_Splice-Mob/Def"/>
</dbReference>
<dbReference type="InterPro" id="IPR000477">
    <property type="entry name" value="RT_dom"/>
</dbReference>
<keyword evidence="3" id="KW-0808">Transferase</keyword>
<evidence type="ECO:0000259" key="2">
    <source>
        <dbReference type="PROSITE" id="PS50878"/>
    </source>
</evidence>
<evidence type="ECO:0000256" key="1">
    <source>
        <dbReference type="ARBA" id="ARBA00034120"/>
    </source>
</evidence>
<dbReference type="PROSITE" id="PS50878">
    <property type="entry name" value="RT_POL"/>
    <property type="match status" value="1"/>
</dbReference>
<dbReference type="InterPro" id="IPR043502">
    <property type="entry name" value="DNA/RNA_pol_sf"/>
</dbReference>
<feature type="domain" description="Reverse transcriptase" evidence="2">
    <location>
        <begin position="42"/>
        <end position="311"/>
    </location>
</feature>
<protein>
    <submittedName>
        <fullName evidence="3">RNA-directed DNA polymerase</fullName>
    </submittedName>
</protein>
<reference evidence="3 4" key="1">
    <citation type="submission" date="2020-11" db="EMBL/GenBank/DDBJ databases">
        <title>Pseudomonas fulva producing VIM-24.</title>
        <authorList>
            <person name="Liu S."/>
        </authorList>
    </citation>
    <scope>NUCLEOTIDE SEQUENCE [LARGE SCALE GENOMIC DNA]</scope>
    <source>
        <strain evidence="3 4">ZDHY414</strain>
    </source>
</reference>
<dbReference type="NCBIfam" id="NF041747">
    <property type="entry name" value="Drt3a"/>
    <property type="match status" value="1"/>
</dbReference>
<evidence type="ECO:0000313" key="4">
    <source>
        <dbReference type="Proteomes" id="UP000594430"/>
    </source>
</evidence>
<dbReference type="PANTHER" id="PTHR34047">
    <property type="entry name" value="NUCLEAR INTRON MATURASE 1, MITOCHONDRIAL-RELATED"/>
    <property type="match status" value="1"/>
</dbReference>
<keyword evidence="3" id="KW-0695">RNA-directed DNA polymerase</keyword>
<dbReference type="RefSeq" id="WP_196110300.1">
    <property type="nucleotide sequence ID" value="NZ_CP064943.1"/>
</dbReference>
<organism evidence="3 4">
    <name type="scientific">Pseudomonas fulva</name>
    <dbReference type="NCBI Taxonomy" id="47880"/>
    <lineage>
        <taxon>Bacteria</taxon>
        <taxon>Pseudomonadati</taxon>
        <taxon>Pseudomonadota</taxon>
        <taxon>Gammaproteobacteria</taxon>
        <taxon>Pseudomonadales</taxon>
        <taxon>Pseudomonadaceae</taxon>
        <taxon>Pseudomonas</taxon>
    </lineage>
</organism>